<dbReference type="OrthoDB" id="3210322at2"/>
<comment type="caution">
    <text evidence="6">The sequence shown here is derived from an EMBL/GenBank/DDBJ whole genome shotgun (WGS) entry which is preliminary data.</text>
</comment>
<dbReference type="RefSeq" id="WP_142048628.1">
    <property type="nucleotide sequence ID" value="NZ_VFPA01000001.1"/>
</dbReference>
<keyword evidence="1" id="KW-0805">Transcription regulation</keyword>
<dbReference type="PANTHER" id="PTHR30055:SF243">
    <property type="entry name" value="HTH-TYPE TRANSCRIPTIONAL REGULATOR RV1816"/>
    <property type="match status" value="1"/>
</dbReference>
<evidence type="ECO:0000313" key="7">
    <source>
        <dbReference type="Proteomes" id="UP000315677"/>
    </source>
</evidence>
<dbReference type="PRINTS" id="PR00455">
    <property type="entry name" value="HTHTETR"/>
</dbReference>
<dbReference type="GO" id="GO:0000976">
    <property type="term" value="F:transcription cis-regulatory region binding"/>
    <property type="evidence" value="ECO:0007669"/>
    <property type="project" value="TreeGrafter"/>
</dbReference>
<feature type="domain" description="HTH tetR-type" evidence="5">
    <location>
        <begin position="13"/>
        <end position="73"/>
    </location>
</feature>
<dbReference type="InterPro" id="IPR036271">
    <property type="entry name" value="Tet_transcr_reg_TetR-rel_C_sf"/>
</dbReference>
<evidence type="ECO:0000256" key="1">
    <source>
        <dbReference type="ARBA" id="ARBA00023015"/>
    </source>
</evidence>
<name>A0A543DYB7_9PSEU</name>
<dbReference type="Proteomes" id="UP000315677">
    <property type="component" value="Unassembled WGS sequence"/>
</dbReference>
<dbReference type="GO" id="GO:0003700">
    <property type="term" value="F:DNA-binding transcription factor activity"/>
    <property type="evidence" value="ECO:0007669"/>
    <property type="project" value="TreeGrafter"/>
</dbReference>
<accession>A0A543DYB7</accession>
<dbReference type="PANTHER" id="PTHR30055">
    <property type="entry name" value="HTH-TYPE TRANSCRIPTIONAL REGULATOR RUTR"/>
    <property type="match status" value="1"/>
</dbReference>
<evidence type="ECO:0000313" key="6">
    <source>
        <dbReference type="EMBL" id="TQM14304.1"/>
    </source>
</evidence>
<evidence type="ECO:0000256" key="2">
    <source>
        <dbReference type="ARBA" id="ARBA00023125"/>
    </source>
</evidence>
<dbReference type="SUPFAM" id="SSF48498">
    <property type="entry name" value="Tetracyclin repressor-like, C-terminal domain"/>
    <property type="match status" value="1"/>
</dbReference>
<protein>
    <submittedName>
        <fullName evidence="6">TetR family transcriptional regulator</fullName>
    </submittedName>
</protein>
<gene>
    <name evidence="6" type="ORF">FB558_1066</name>
</gene>
<dbReference type="SUPFAM" id="SSF46689">
    <property type="entry name" value="Homeodomain-like"/>
    <property type="match status" value="1"/>
</dbReference>
<sequence>MPVEGSVRDRRRAETVREIKSAALEQLAEGGPAGLSLRAVARAVGMTVQSLYHYFDSRDALLTALVIDGHRALAAVVREAAETSRGRPHAERLFAASNAYRCWALANRPAFLLLYGTPVPGYEPPSGEEVIGAAAALAPPFIEVVFDGWSPEELARVPLRPGAERLVEVDTRRVPLPAGALALLYELRAQMHGFVMLELIGHLAPMNDYGEQLFSGMMDRSAEELAAARRAAG</sequence>
<dbReference type="Pfam" id="PF13305">
    <property type="entry name" value="TetR_C_33"/>
    <property type="match status" value="1"/>
</dbReference>
<dbReference type="Pfam" id="PF00440">
    <property type="entry name" value="TetR_N"/>
    <property type="match status" value="1"/>
</dbReference>
<dbReference type="PROSITE" id="PS50977">
    <property type="entry name" value="HTH_TETR_2"/>
    <property type="match status" value="1"/>
</dbReference>
<dbReference type="AlphaFoldDB" id="A0A543DYB7"/>
<dbReference type="InterPro" id="IPR009057">
    <property type="entry name" value="Homeodomain-like_sf"/>
</dbReference>
<evidence type="ECO:0000256" key="4">
    <source>
        <dbReference type="PROSITE-ProRule" id="PRU00335"/>
    </source>
</evidence>
<reference evidence="6 7" key="1">
    <citation type="submission" date="2019-06" db="EMBL/GenBank/DDBJ databases">
        <title>Sequencing the genomes of 1000 actinobacteria strains.</title>
        <authorList>
            <person name="Klenk H.-P."/>
        </authorList>
    </citation>
    <scope>NUCLEOTIDE SEQUENCE [LARGE SCALE GENOMIC DNA]</scope>
    <source>
        <strain evidence="6 7">DSM 45301</strain>
    </source>
</reference>
<dbReference type="InterPro" id="IPR001647">
    <property type="entry name" value="HTH_TetR"/>
</dbReference>
<evidence type="ECO:0000256" key="3">
    <source>
        <dbReference type="ARBA" id="ARBA00023163"/>
    </source>
</evidence>
<keyword evidence="7" id="KW-1185">Reference proteome</keyword>
<feature type="DNA-binding region" description="H-T-H motif" evidence="4">
    <location>
        <begin position="36"/>
        <end position="55"/>
    </location>
</feature>
<dbReference type="Gene3D" id="1.10.357.10">
    <property type="entry name" value="Tetracycline Repressor, domain 2"/>
    <property type="match status" value="1"/>
</dbReference>
<keyword evidence="2 4" id="KW-0238">DNA-binding</keyword>
<dbReference type="EMBL" id="VFPA01000001">
    <property type="protein sequence ID" value="TQM14304.1"/>
    <property type="molecule type" value="Genomic_DNA"/>
</dbReference>
<organism evidence="6 7">
    <name type="scientific">Pseudonocardia kunmingensis</name>
    <dbReference type="NCBI Taxonomy" id="630975"/>
    <lineage>
        <taxon>Bacteria</taxon>
        <taxon>Bacillati</taxon>
        <taxon>Actinomycetota</taxon>
        <taxon>Actinomycetes</taxon>
        <taxon>Pseudonocardiales</taxon>
        <taxon>Pseudonocardiaceae</taxon>
        <taxon>Pseudonocardia</taxon>
    </lineage>
</organism>
<dbReference type="InterPro" id="IPR050109">
    <property type="entry name" value="HTH-type_TetR-like_transc_reg"/>
</dbReference>
<evidence type="ECO:0000259" key="5">
    <source>
        <dbReference type="PROSITE" id="PS50977"/>
    </source>
</evidence>
<keyword evidence="3" id="KW-0804">Transcription</keyword>
<proteinExistence type="predicted"/>
<dbReference type="InterPro" id="IPR025996">
    <property type="entry name" value="MT1864/Rv1816-like_C"/>
</dbReference>